<dbReference type="InterPro" id="IPR045170">
    <property type="entry name" value="MTOX"/>
</dbReference>
<dbReference type="SUPFAM" id="SSF51905">
    <property type="entry name" value="FAD/NAD(P)-binding domain"/>
    <property type="match status" value="1"/>
</dbReference>
<dbReference type="InterPro" id="IPR006076">
    <property type="entry name" value="FAD-dep_OxRdtase"/>
</dbReference>
<protein>
    <submittedName>
        <fullName evidence="6">FAD-dependent oxidoreductase</fullName>
    </submittedName>
</protein>
<evidence type="ECO:0000259" key="5">
    <source>
        <dbReference type="Pfam" id="PF01266"/>
    </source>
</evidence>
<dbReference type="RefSeq" id="WP_342883686.1">
    <property type="nucleotide sequence ID" value="NZ_JBBMQU010000010.1"/>
</dbReference>
<dbReference type="Gene3D" id="3.50.50.60">
    <property type="entry name" value="FAD/NAD(P)-binding domain"/>
    <property type="match status" value="1"/>
</dbReference>
<accession>A0ABU9U0Q1</accession>
<reference evidence="6 7" key="1">
    <citation type="submission" date="2024-03" db="EMBL/GenBank/DDBJ databases">
        <title>Community enrichment and isolation of bacterial strains for fucoidan degradation.</title>
        <authorList>
            <person name="Sichert A."/>
        </authorList>
    </citation>
    <scope>NUCLEOTIDE SEQUENCE [LARGE SCALE GENOMIC DNA]</scope>
    <source>
        <strain evidence="6 7">AS81</strain>
    </source>
</reference>
<sequence length="434" mass="48226">MSTAVQYDLIVIGGGPVGLSTAFHASQRGLKTLVIEKHGYFNDLGSSAGYSRQFRLQYDQQHMSELCLASQQYWQQIQALSDEPLIGDEGSLWFGQKGVKDAREGGIDEAEKTMDALNIPYERLADATAIQSKACFEGLPKEYYGFFQSNGGTINIKQTERAFFNAGLNSGCVTYREWESVQTITSLADDIVEVTTQHSAEEGITTTCYTCKKLAITTGAYINETVRSLGVSVPIIIWQMASAYFKKVDPVATTPSWFVFQQAENESDPRTATNSLLCGFPELEWANPGYIRVATNFPDDAIIYDPNDPNDRQLAPSKQSLAIASSWVEQFMPGLEPTPYFTTTCLIALCDSPLKKGQKKAEFFLDYMPDYIPNNKNIVTYTAGWAGKFIPILGDMICQMLENDALTEFNFSVSYSTFSIPKNHFAIAWQTANI</sequence>
<dbReference type="Gene3D" id="3.30.9.10">
    <property type="entry name" value="D-Amino Acid Oxidase, subunit A, domain 2"/>
    <property type="match status" value="1"/>
</dbReference>
<keyword evidence="3" id="KW-0274">FAD</keyword>
<dbReference type="PANTHER" id="PTHR10961:SF7">
    <property type="entry name" value="FAD DEPENDENT OXIDOREDUCTASE DOMAIN-CONTAINING PROTEIN"/>
    <property type="match status" value="1"/>
</dbReference>
<evidence type="ECO:0000256" key="4">
    <source>
        <dbReference type="ARBA" id="ARBA00023002"/>
    </source>
</evidence>
<keyword evidence="7" id="KW-1185">Reference proteome</keyword>
<dbReference type="Pfam" id="PF01266">
    <property type="entry name" value="DAO"/>
    <property type="match status" value="1"/>
</dbReference>
<evidence type="ECO:0000256" key="3">
    <source>
        <dbReference type="ARBA" id="ARBA00022827"/>
    </source>
</evidence>
<evidence type="ECO:0000256" key="2">
    <source>
        <dbReference type="ARBA" id="ARBA00022630"/>
    </source>
</evidence>
<evidence type="ECO:0000313" key="6">
    <source>
        <dbReference type="EMBL" id="MEM5550621.1"/>
    </source>
</evidence>
<keyword evidence="2" id="KW-0285">Flavoprotein</keyword>
<comment type="caution">
    <text evidence="6">The sequence shown here is derived from an EMBL/GenBank/DDBJ whole genome shotgun (WGS) entry which is preliminary data.</text>
</comment>
<keyword evidence="4" id="KW-0560">Oxidoreductase</keyword>
<comment type="cofactor">
    <cofactor evidence="1">
        <name>FAD</name>
        <dbReference type="ChEBI" id="CHEBI:57692"/>
    </cofactor>
</comment>
<dbReference type="Proteomes" id="UP001388366">
    <property type="component" value="Unassembled WGS sequence"/>
</dbReference>
<evidence type="ECO:0000256" key="1">
    <source>
        <dbReference type="ARBA" id="ARBA00001974"/>
    </source>
</evidence>
<organism evidence="6 7">
    <name type="scientific">Pseudoalteromonas neustonica</name>
    <dbReference type="NCBI Taxonomy" id="1840331"/>
    <lineage>
        <taxon>Bacteria</taxon>
        <taxon>Pseudomonadati</taxon>
        <taxon>Pseudomonadota</taxon>
        <taxon>Gammaproteobacteria</taxon>
        <taxon>Alteromonadales</taxon>
        <taxon>Pseudoalteromonadaceae</taxon>
        <taxon>Pseudoalteromonas</taxon>
    </lineage>
</organism>
<proteinExistence type="predicted"/>
<name>A0ABU9U0Q1_9GAMM</name>
<dbReference type="InterPro" id="IPR036188">
    <property type="entry name" value="FAD/NAD-bd_sf"/>
</dbReference>
<dbReference type="EMBL" id="JBBMQU010000010">
    <property type="protein sequence ID" value="MEM5550621.1"/>
    <property type="molecule type" value="Genomic_DNA"/>
</dbReference>
<feature type="domain" description="FAD dependent oxidoreductase" evidence="5">
    <location>
        <begin position="8"/>
        <end position="349"/>
    </location>
</feature>
<dbReference type="PANTHER" id="PTHR10961">
    <property type="entry name" value="PEROXISOMAL SARCOSINE OXIDASE"/>
    <property type="match status" value="1"/>
</dbReference>
<gene>
    <name evidence="6" type="ORF">WNY63_07750</name>
</gene>
<evidence type="ECO:0000313" key="7">
    <source>
        <dbReference type="Proteomes" id="UP001388366"/>
    </source>
</evidence>